<protein>
    <submittedName>
        <fullName evidence="1">Uncharacterized protein</fullName>
    </submittedName>
</protein>
<gene>
    <name evidence="1" type="ORF">RI108_11635</name>
</gene>
<evidence type="ECO:0000313" key="1">
    <source>
        <dbReference type="EMBL" id="WNC07986.1"/>
    </source>
</evidence>
<name>A0AAJ6LW84_9PSED</name>
<dbReference type="Proteomes" id="UP001258207">
    <property type="component" value="Chromosome"/>
</dbReference>
<evidence type="ECO:0000313" key="2">
    <source>
        <dbReference type="Proteomes" id="UP001258207"/>
    </source>
</evidence>
<dbReference type="RefSeq" id="WP_310791011.1">
    <property type="nucleotide sequence ID" value="NZ_CP134081.1"/>
</dbReference>
<reference evidence="1" key="1">
    <citation type="submission" date="2023-09" db="EMBL/GenBank/DDBJ databases">
        <title>First report of Pseudomonas coleopterorum DJ13 causing leaf spot on Rhododendron pulchrum Sweet in China.</title>
        <authorList>
            <person name="Zhang Y."/>
        </authorList>
    </citation>
    <scope>NUCLEOTIDE SEQUENCE</scope>
    <source>
        <strain evidence="1">DJ13</strain>
    </source>
</reference>
<organism evidence="1 2">
    <name type="scientific">Pseudomonas coleopterorum</name>
    <dbReference type="NCBI Taxonomy" id="1605838"/>
    <lineage>
        <taxon>Bacteria</taxon>
        <taxon>Pseudomonadati</taxon>
        <taxon>Pseudomonadota</taxon>
        <taxon>Gammaproteobacteria</taxon>
        <taxon>Pseudomonadales</taxon>
        <taxon>Pseudomonadaceae</taxon>
        <taxon>Pseudomonas</taxon>
    </lineage>
</organism>
<sequence>MDIGSLQLDSMIKLNKSNALALTQKIQMWLGLSLETVERKPEAASQIARVSTLANQAGERFADSLMPVLRHLVRNASLTPEHRSEC</sequence>
<accession>A0AAJ6LW84</accession>
<proteinExistence type="predicted"/>
<dbReference type="AlphaFoldDB" id="A0AAJ6LW84"/>
<dbReference type="EMBL" id="CP134081">
    <property type="protein sequence ID" value="WNC07986.1"/>
    <property type="molecule type" value="Genomic_DNA"/>
</dbReference>